<dbReference type="SUPFAM" id="SSF48008">
    <property type="entry name" value="GntR ligand-binding domain-like"/>
    <property type="match status" value="1"/>
</dbReference>
<keyword evidence="3" id="KW-0804">Transcription</keyword>
<dbReference type="GO" id="GO:0003700">
    <property type="term" value="F:DNA-binding transcription factor activity"/>
    <property type="evidence" value="ECO:0007669"/>
    <property type="project" value="InterPro"/>
</dbReference>
<evidence type="ECO:0000313" key="8">
    <source>
        <dbReference type="Proteomes" id="UP001215549"/>
    </source>
</evidence>
<dbReference type="InterPro" id="IPR011711">
    <property type="entry name" value="GntR_C"/>
</dbReference>
<evidence type="ECO:0000256" key="2">
    <source>
        <dbReference type="ARBA" id="ARBA00023125"/>
    </source>
</evidence>
<dbReference type="SUPFAM" id="SSF46785">
    <property type="entry name" value="Winged helix' DNA-binding domain"/>
    <property type="match status" value="1"/>
</dbReference>
<evidence type="ECO:0000313" key="7">
    <source>
        <dbReference type="Proteomes" id="UP000186216"/>
    </source>
</evidence>
<evidence type="ECO:0000256" key="3">
    <source>
        <dbReference type="ARBA" id="ARBA00023163"/>
    </source>
</evidence>
<dbReference type="Pfam" id="PF07729">
    <property type="entry name" value="FCD"/>
    <property type="match status" value="1"/>
</dbReference>
<sequence>MASTKSDIAYEAIKTKILEGELAPGCDISEETLEREMSLSRTPIREACQRLSKEGFVQIYPSKGMIVADITTDLIRDIYEMRLLNEPFIVVQACRLNTGREWLEEIREQLLSPELDQPEAHQRRHYIALDRALHDGFLRNSRNRFLLSTMQMVLDHNHRIRIKVSRPYSPDDRSITEHLDIIDAFFARDEKRLEASVRSHIEASRKITFDYFL</sequence>
<keyword evidence="8" id="KW-1185">Reference proteome</keyword>
<evidence type="ECO:0000313" key="5">
    <source>
        <dbReference type="EMBL" id="SIS69802.1"/>
    </source>
</evidence>
<dbReference type="SMART" id="SM00895">
    <property type="entry name" value="FCD"/>
    <property type="match status" value="1"/>
</dbReference>
<evidence type="ECO:0000313" key="6">
    <source>
        <dbReference type="EMBL" id="WCR01413.1"/>
    </source>
</evidence>
<dbReference type="CDD" id="cd07377">
    <property type="entry name" value="WHTH_GntR"/>
    <property type="match status" value="1"/>
</dbReference>
<dbReference type="InterPro" id="IPR000524">
    <property type="entry name" value="Tscrpt_reg_HTH_GntR"/>
</dbReference>
<evidence type="ECO:0000259" key="4">
    <source>
        <dbReference type="PROSITE" id="PS50949"/>
    </source>
</evidence>
<protein>
    <submittedName>
        <fullName evidence="5">DNA-binding transcriptional regulator, GntR family</fullName>
    </submittedName>
    <submittedName>
        <fullName evidence="6">GntR family transcriptional regulator</fullName>
    </submittedName>
</protein>
<reference evidence="6 8" key="2">
    <citation type="submission" date="2021-01" db="EMBL/GenBank/DDBJ databases">
        <title>Biogeographic distribution of Paracoccus.</title>
        <authorList>
            <person name="Hollensteiner J."/>
            <person name="Leineberger J."/>
            <person name="Brinkhoff T."/>
            <person name="Daniel R."/>
        </authorList>
    </citation>
    <scope>NUCLEOTIDE SEQUENCE [LARGE SCALE GENOMIC DNA]</scope>
    <source>
        <strain evidence="6 8">DSM 18447</strain>
    </source>
</reference>
<dbReference type="EMBL" id="CP067140">
    <property type="protein sequence ID" value="WCR01413.1"/>
    <property type="molecule type" value="Genomic_DNA"/>
</dbReference>
<dbReference type="EMBL" id="FTOU01000003">
    <property type="protein sequence ID" value="SIS69802.1"/>
    <property type="molecule type" value="Genomic_DNA"/>
</dbReference>
<dbReference type="RefSeq" id="WP_076523976.1">
    <property type="nucleotide sequence ID" value="NZ_CP067140.1"/>
</dbReference>
<feature type="domain" description="HTH gntR-type" evidence="4">
    <location>
        <begin position="3"/>
        <end position="70"/>
    </location>
</feature>
<dbReference type="Proteomes" id="UP001215549">
    <property type="component" value="Chromosome"/>
</dbReference>
<dbReference type="InterPro" id="IPR036390">
    <property type="entry name" value="WH_DNA-bd_sf"/>
</dbReference>
<name>A0AA45W2P2_9RHOB</name>
<reference evidence="5 7" key="1">
    <citation type="submission" date="2017-01" db="EMBL/GenBank/DDBJ databases">
        <authorList>
            <person name="Varghese N."/>
            <person name="Submissions S."/>
        </authorList>
    </citation>
    <scope>NUCLEOTIDE SEQUENCE [LARGE SCALE GENOMIC DNA]</scope>
    <source>
        <strain evidence="5 7">DSM 18447</strain>
    </source>
</reference>
<dbReference type="InterPro" id="IPR036388">
    <property type="entry name" value="WH-like_DNA-bd_sf"/>
</dbReference>
<accession>A0AA45W2P2</accession>
<gene>
    <name evidence="6" type="ORF">JHX88_10650</name>
    <name evidence="5" type="ORF">SAMN05421772_10370</name>
</gene>
<dbReference type="GO" id="GO:0003677">
    <property type="term" value="F:DNA binding"/>
    <property type="evidence" value="ECO:0007669"/>
    <property type="project" value="UniProtKB-KW"/>
</dbReference>
<dbReference type="AlphaFoldDB" id="A0AA45W2P2"/>
<dbReference type="PANTHER" id="PTHR43537:SF5">
    <property type="entry name" value="UXU OPERON TRANSCRIPTIONAL REGULATOR"/>
    <property type="match status" value="1"/>
</dbReference>
<keyword evidence="1" id="KW-0805">Transcription regulation</keyword>
<evidence type="ECO:0000256" key="1">
    <source>
        <dbReference type="ARBA" id="ARBA00023015"/>
    </source>
</evidence>
<dbReference type="PANTHER" id="PTHR43537">
    <property type="entry name" value="TRANSCRIPTIONAL REGULATOR, GNTR FAMILY"/>
    <property type="match status" value="1"/>
</dbReference>
<dbReference type="Gene3D" id="1.10.10.10">
    <property type="entry name" value="Winged helix-like DNA-binding domain superfamily/Winged helix DNA-binding domain"/>
    <property type="match status" value="1"/>
</dbReference>
<proteinExistence type="predicted"/>
<keyword evidence="2 5" id="KW-0238">DNA-binding</keyword>
<dbReference type="Gene3D" id="1.20.120.530">
    <property type="entry name" value="GntR ligand-binding domain-like"/>
    <property type="match status" value="1"/>
</dbReference>
<dbReference type="SMART" id="SM00345">
    <property type="entry name" value="HTH_GNTR"/>
    <property type="match status" value="1"/>
</dbReference>
<organism evidence="5 7">
    <name type="scientific">Paracoccus saliphilus</name>
    <dbReference type="NCBI Taxonomy" id="405559"/>
    <lineage>
        <taxon>Bacteria</taxon>
        <taxon>Pseudomonadati</taxon>
        <taxon>Pseudomonadota</taxon>
        <taxon>Alphaproteobacteria</taxon>
        <taxon>Rhodobacterales</taxon>
        <taxon>Paracoccaceae</taxon>
        <taxon>Paracoccus</taxon>
    </lineage>
</organism>
<dbReference type="PROSITE" id="PS50949">
    <property type="entry name" value="HTH_GNTR"/>
    <property type="match status" value="1"/>
</dbReference>
<dbReference type="InterPro" id="IPR008920">
    <property type="entry name" value="TF_FadR/GntR_C"/>
</dbReference>
<dbReference type="Pfam" id="PF00392">
    <property type="entry name" value="GntR"/>
    <property type="match status" value="1"/>
</dbReference>
<dbReference type="Proteomes" id="UP000186216">
    <property type="component" value="Unassembled WGS sequence"/>
</dbReference>